<dbReference type="EnsemblMetazoa" id="GPAI012182-RA">
    <property type="protein sequence ID" value="GPAI012182-PA"/>
    <property type="gene ID" value="GPAI012182"/>
</dbReference>
<reference evidence="3" key="2">
    <citation type="submission" date="2020-05" db="UniProtKB">
        <authorList>
            <consortium name="EnsemblMetazoa"/>
        </authorList>
    </citation>
    <scope>IDENTIFICATION</scope>
    <source>
        <strain evidence="3">IAEA</strain>
    </source>
</reference>
<dbReference type="AlphaFoldDB" id="A0A1A9ZEG5"/>
<keyword evidence="4" id="KW-1185">Reference proteome</keyword>
<organism evidence="3 4">
    <name type="scientific">Glossina pallidipes</name>
    <name type="common">Tsetse fly</name>
    <dbReference type="NCBI Taxonomy" id="7398"/>
    <lineage>
        <taxon>Eukaryota</taxon>
        <taxon>Metazoa</taxon>
        <taxon>Ecdysozoa</taxon>
        <taxon>Arthropoda</taxon>
        <taxon>Hexapoda</taxon>
        <taxon>Insecta</taxon>
        <taxon>Pterygota</taxon>
        <taxon>Neoptera</taxon>
        <taxon>Endopterygota</taxon>
        <taxon>Diptera</taxon>
        <taxon>Brachycera</taxon>
        <taxon>Muscomorpha</taxon>
        <taxon>Hippoboscoidea</taxon>
        <taxon>Glossinidae</taxon>
        <taxon>Glossina</taxon>
    </lineage>
</organism>
<accession>A0A1A9ZEG5</accession>
<protein>
    <submittedName>
        <fullName evidence="3">Uncharacterized protein</fullName>
    </submittedName>
</protein>
<evidence type="ECO:0000256" key="1">
    <source>
        <dbReference type="SAM" id="Coils"/>
    </source>
</evidence>
<proteinExistence type="predicted"/>
<dbReference type="VEuPathDB" id="VectorBase:GPAI012182"/>
<feature type="region of interest" description="Disordered" evidence="2">
    <location>
        <begin position="1"/>
        <end position="23"/>
    </location>
</feature>
<sequence>MQENSKKLTPKASNCLQKSTSAPQLSQLPSLGHHLRINPRYPVTLQADNYYVYQGDCGKPYSHTKTLEFYYQQSRDNDPRALIVTDSVSQMCDSSTGNAVPNVPQNSSRKTILDLALGSRLGNAPALFTALCELEVLKSPTQLQASRRLQFAKDCHVHSPSTSPSAKTPSFPNCYNKYRSYSDSDDTTRIYWQMNEIFNERLQVIDDNAQDHEWKLAVLEDWLDILLKVNYSVINNIEKLESSVAKHLERVQRKDIDPLKVLYNNKRWDSRGLSLESISPVSSLDIIGLSKPNLLIEGELTMKKLPVGDEWERKLSDIKSLAIVVAEKRDRVKELEKQIAAKQREMEEKFQDKDEIIGKLQNEVRNVFLKVSKSSIEAVFVKILGFVTRKS</sequence>
<name>A0A1A9ZEG5_GLOPL</name>
<feature type="coiled-coil region" evidence="1">
    <location>
        <begin position="318"/>
        <end position="352"/>
    </location>
</feature>
<evidence type="ECO:0000313" key="3">
    <source>
        <dbReference type="EnsemblMetazoa" id="GPAI012182-PA"/>
    </source>
</evidence>
<reference evidence="4" key="1">
    <citation type="submission" date="2014-03" db="EMBL/GenBank/DDBJ databases">
        <authorList>
            <person name="Aksoy S."/>
            <person name="Warren W."/>
            <person name="Wilson R.K."/>
        </authorList>
    </citation>
    <scope>NUCLEOTIDE SEQUENCE [LARGE SCALE GENOMIC DNA]</scope>
    <source>
        <strain evidence="4">IAEA</strain>
    </source>
</reference>
<evidence type="ECO:0000313" key="4">
    <source>
        <dbReference type="Proteomes" id="UP000092445"/>
    </source>
</evidence>
<keyword evidence="1" id="KW-0175">Coiled coil</keyword>
<evidence type="ECO:0000256" key="2">
    <source>
        <dbReference type="SAM" id="MobiDB-lite"/>
    </source>
</evidence>
<dbReference type="Proteomes" id="UP000092445">
    <property type="component" value="Unassembled WGS sequence"/>
</dbReference>
<feature type="compositionally biased region" description="Polar residues" evidence="2">
    <location>
        <begin position="11"/>
        <end position="23"/>
    </location>
</feature>